<name>A0A140GRN9_CLOPF</name>
<evidence type="ECO:0000313" key="4">
    <source>
        <dbReference type="Proteomes" id="UP000070260"/>
    </source>
</evidence>
<dbReference type="SUPFAM" id="SSF55811">
    <property type="entry name" value="Nudix"/>
    <property type="match status" value="1"/>
</dbReference>
<dbReference type="OrthoDB" id="6398375at2"/>
<organism evidence="3 4">
    <name type="scientific">Clostridium perfringens</name>
    <dbReference type="NCBI Taxonomy" id="1502"/>
    <lineage>
        <taxon>Bacteria</taxon>
        <taxon>Bacillati</taxon>
        <taxon>Bacillota</taxon>
        <taxon>Clostridia</taxon>
        <taxon>Eubacteriales</taxon>
        <taxon>Clostridiaceae</taxon>
        <taxon>Clostridium</taxon>
    </lineage>
</organism>
<protein>
    <submittedName>
        <fullName evidence="3">Putative hydrolase</fullName>
    </submittedName>
</protein>
<dbReference type="Gene3D" id="3.90.79.10">
    <property type="entry name" value="Nucleoside Triphosphate Pyrophosphohydrolase"/>
    <property type="match status" value="1"/>
</dbReference>
<evidence type="ECO:0000259" key="2">
    <source>
        <dbReference type="PROSITE" id="PS51462"/>
    </source>
</evidence>
<feature type="domain" description="Nudix hydrolase" evidence="2">
    <location>
        <begin position="77"/>
        <end position="225"/>
    </location>
</feature>
<accession>A0A140GRN9</accession>
<dbReference type="PATRIC" id="fig|1502.177.peg.3490"/>
<dbReference type="Proteomes" id="UP000070260">
    <property type="component" value="Plasmid pJFP838A"/>
</dbReference>
<keyword evidence="1 3" id="KW-0378">Hydrolase</keyword>
<gene>
    <name evidence="3" type="ORF">JFP838_pA0282</name>
</gene>
<evidence type="ECO:0000256" key="1">
    <source>
        <dbReference type="ARBA" id="ARBA00022801"/>
    </source>
</evidence>
<keyword evidence="3" id="KW-0614">Plasmid</keyword>
<dbReference type="PROSITE" id="PS51462">
    <property type="entry name" value="NUDIX"/>
    <property type="match status" value="1"/>
</dbReference>
<reference evidence="3 4" key="1">
    <citation type="journal article" date="2016" name="PLoS ONE">
        <title>Plasmid Characterization and Chromosome Analysis of Two netF+ Clostridium perfringens Isolates Associated with Foal and Canine Necrotizing Enteritis.</title>
        <authorList>
            <person name="Mehdizadeh Gohari I."/>
            <person name="Kropinski A.M."/>
            <person name="Weese S.J."/>
            <person name="Parreira V.R."/>
            <person name="Whitehead A.E."/>
            <person name="Boerlin P."/>
            <person name="Prescott J.F."/>
        </authorList>
    </citation>
    <scope>NUCLEOTIDE SEQUENCE [LARGE SCALE GENOMIC DNA]</scope>
    <source>
        <strain evidence="3 4">JP838</strain>
        <plasmid evidence="4">Plasmid pJFP838A</plasmid>
    </source>
</reference>
<dbReference type="Pfam" id="PF00293">
    <property type="entry name" value="NUDIX"/>
    <property type="match status" value="1"/>
</dbReference>
<proteinExistence type="predicted"/>
<dbReference type="GO" id="GO:0016787">
    <property type="term" value="F:hydrolase activity"/>
    <property type="evidence" value="ECO:0007669"/>
    <property type="project" value="UniProtKB-KW"/>
</dbReference>
<evidence type="ECO:0000313" key="3">
    <source>
        <dbReference type="EMBL" id="AMN31198.1"/>
    </source>
</evidence>
<dbReference type="InterPro" id="IPR015797">
    <property type="entry name" value="NUDIX_hydrolase-like_dom_sf"/>
</dbReference>
<sequence>MQMYIKNIQETTKLFDKENIEKAKKLEKLKPNTIENIIYFNENELDNIKPGFSKVELNEIKAKVLYEKRSLLEYLPMQRHPIPYCIIRCNDKYFLSLRENGSGEVRLIGKKGLLGGHIDKKDIIYNKGNIDLQETIKTGMLRELKEEAGIEIDMIKHLRLLGLIKIEELGSVENDHLGIIYIIDLNTNKIKTMEEGVLSGEWFTAEEILNNFNTLESWSKIAFIELFKEEKNINIVSVDDSVILDNDKEY</sequence>
<geneLocation type="plasmid" evidence="3 4">
    <name>pJFP838A</name>
</geneLocation>
<dbReference type="InterPro" id="IPR020084">
    <property type="entry name" value="NUDIX_hydrolase_CS"/>
</dbReference>
<dbReference type="InterPro" id="IPR000086">
    <property type="entry name" value="NUDIX_hydrolase_dom"/>
</dbReference>
<dbReference type="AlphaFoldDB" id="A0A140GRN9"/>
<dbReference type="RefSeq" id="WP_061429789.1">
    <property type="nucleotide sequence ID" value="NZ_CP013615.1"/>
</dbReference>
<dbReference type="EMBL" id="CP013615">
    <property type="protein sequence ID" value="AMN31198.1"/>
    <property type="molecule type" value="Genomic_DNA"/>
</dbReference>
<dbReference type="PROSITE" id="PS00893">
    <property type="entry name" value="NUDIX_BOX"/>
    <property type="match status" value="1"/>
</dbReference>